<feature type="transmembrane region" description="Helical" evidence="1">
    <location>
        <begin position="285"/>
        <end position="303"/>
    </location>
</feature>
<feature type="transmembrane region" description="Helical" evidence="1">
    <location>
        <begin position="365"/>
        <end position="385"/>
    </location>
</feature>
<dbReference type="EMBL" id="LUGG01000002">
    <property type="protein sequence ID" value="OBZ77776.1"/>
    <property type="molecule type" value="Genomic_DNA"/>
</dbReference>
<evidence type="ECO:0000313" key="3">
    <source>
        <dbReference type="Proteomes" id="UP000092993"/>
    </source>
</evidence>
<keyword evidence="1" id="KW-1133">Transmembrane helix</keyword>
<evidence type="ECO:0000256" key="1">
    <source>
        <dbReference type="SAM" id="Phobius"/>
    </source>
</evidence>
<keyword evidence="1" id="KW-0812">Transmembrane</keyword>
<evidence type="ECO:0000313" key="2">
    <source>
        <dbReference type="EMBL" id="OBZ77776.1"/>
    </source>
</evidence>
<keyword evidence="3" id="KW-1185">Reference proteome</keyword>
<protein>
    <submittedName>
        <fullName evidence="2">Uncharacterized protein</fullName>
    </submittedName>
</protein>
<feature type="transmembrane region" description="Helical" evidence="1">
    <location>
        <begin position="130"/>
        <end position="149"/>
    </location>
</feature>
<reference evidence="2 3" key="1">
    <citation type="submission" date="2016-03" db="EMBL/GenBank/DDBJ databases">
        <title>Whole genome sequencing of Grifola frondosa 9006-11.</title>
        <authorList>
            <person name="Min B."/>
            <person name="Park H."/>
            <person name="Kim J.-G."/>
            <person name="Cho H."/>
            <person name="Oh Y.-L."/>
            <person name="Kong W.-S."/>
            <person name="Choi I.-G."/>
        </authorList>
    </citation>
    <scope>NUCLEOTIDE SEQUENCE [LARGE SCALE GENOMIC DNA]</scope>
    <source>
        <strain evidence="2 3">9006-11</strain>
    </source>
</reference>
<comment type="caution">
    <text evidence="2">The sequence shown here is derived from an EMBL/GenBank/DDBJ whole genome shotgun (WGS) entry which is preliminary data.</text>
</comment>
<sequence>MFVLANSATSPRTQPRLVVVNRRGSLHDNQAFDSGQLFGFNYIARRLIPCLTATLPEQLWPQCKAFRSPAHACFKTALFRSTPSRRPRNNTLIRSLTSNGHHYDSKRFLTPSLAIAKQMTDAFPIAEGQLVGLFSGCILYGIYLVTVGISLRLLLSTRDGWKARSTMKGAMLTIVILMAIFATLDVAVRLRYTLYVFIWWAGPGNVQQLLEDKSHWTNIVANVDYVAETVIGDCMLVYRCFVVYGRRWWIILPSILLVAVGIICGILTIYIGLTLNTSSFANLNTLWSFGCSGIAITLALNIFNTSMIAYRIWSINKQTADLVDCIPRGGHSRLKTVIHAVVDSGILYTTSVGVFAGSYFSNSSISDVIACMIIPIVGIAFNLIIIRVHWQATATDATTLSQFQCAPVPVDQGRFSVRLATTTVSDMGSSRQNTVDVHMSPIDSHNISADDSTRLEPGTIV</sequence>
<feature type="transmembrane region" description="Helical" evidence="1">
    <location>
        <begin position="248"/>
        <end position="273"/>
    </location>
</feature>
<keyword evidence="1" id="KW-0472">Membrane</keyword>
<accession>A0A1C7MMX0</accession>
<feature type="transmembrane region" description="Helical" evidence="1">
    <location>
        <begin position="169"/>
        <end position="188"/>
    </location>
</feature>
<dbReference type="OrthoDB" id="3269446at2759"/>
<dbReference type="AlphaFoldDB" id="A0A1C7MMX0"/>
<gene>
    <name evidence="2" type="ORF">A0H81_02386</name>
</gene>
<feature type="transmembrane region" description="Helical" evidence="1">
    <location>
        <begin position="337"/>
        <end position="359"/>
    </location>
</feature>
<dbReference type="OMA" id="NIRSHNT"/>
<organism evidence="2 3">
    <name type="scientific">Grifola frondosa</name>
    <name type="common">Maitake</name>
    <name type="synonym">Polyporus frondosus</name>
    <dbReference type="NCBI Taxonomy" id="5627"/>
    <lineage>
        <taxon>Eukaryota</taxon>
        <taxon>Fungi</taxon>
        <taxon>Dikarya</taxon>
        <taxon>Basidiomycota</taxon>
        <taxon>Agaricomycotina</taxon>
        <taxon>Agaricomycetes</taxon>
        <taxon>Polyporales</taxon>
        <taxon>Grifolaceae</taxon>
        <taxon>Grifola</taxon>
    </lineage>
</organism>
<dbReference type="Proteomes" id="UP000092993">
    <property type="component" value="Unassembled WGS sequence"/>
</dbReference>
<proteinExistence type="predicted"/>
<name>A0A1C7MMX0_GRIFR</name>